<evidence type="ECO:0000313" key="3">
    <source>
        <dbReference type="EMBL" id="QVL33368.1"/>
    </source>
</evidence>
<name>A0A8E6EZ50_9BACT</name>
<dbReference type="NCBIfam" id="TIGR02532">
    <property type="entry name" value="IV_pilin_GFxxxE"/>
    <property type="match status" value="1"/>
</dbReference>
<keyword evidence="4" id="KW-1185">Reference proteome</keyword>
<dbReference type="PANTHER" id="PTHR30093">
    <property type="entry name" value="GENERAL SECRETION PATHWAY PROTEIN G"/>
    <property type="match status" value="1"/>
</dbReference>
<evidence type="ECO:0000259" key="2">
    <source>
        <dbReference type="Pfam" id="PF07596"/>
    </source>
</evidence>
<reference evidence="3" key="1">
    <citation type="submission" date="2021-05" db="EMBL/GenBank/DDBJ databases">
        <title>Complete genome sequence of the cellulolytic planctomycete Telmatocola sphagniphila SP2T and characterization of the first cellulase from planctomycetes.</title>
        <authorList>
            <person name="Rakitin A.L."/>
            <person name="Beletsky A.V."/>
            <person name="Naumoff D.G."/>
            <person name="Kulichevskaya I.S."/>
            <person name="Mardanov A.V."/>
            <person name="Ravin N.V."/>
            <person name="Dedysh S.N."/>
        </authorList>
    </citation>
    <scope>NUCLEOTIDE SEQUENCE</scope>
    <source>
        <strain evidence="3">SP2T</strain>
    </source>
</reference>
<feature type="transmembrane region" description="Helical" evidence="1">
    <location>
        <begin position="12"/>
        <end position="34"/>
    </location>
</feature>
<keyword evidence="1" id="KW-0472">Membrane</keyword>
<dbReference type="InterPro" id="IPR011453">
    <property type="entry name" value="DUF1559"/>
</dbReference>
<dbReference type="Pfam" id="PF07963">
    <property type="entry name" value="N_methyl"/>
    <property type="match status" value="1"/>
</dbReference>
<dbReference type="InterPro" id="IPR012902">
    <property type="entry name" value="N_methyl_site"/>
</dbReference>
<accession>A0A8E6EZ50</accession>
<evidence type="ECO:0000313" key="4">
    <source>
        <dbReference type="Proteomes" id="UP000676194"/>
    </source>
</evidence>
<gene>
    <name evidence="3" type="ORF">KIH39_05495</name>
</gene>
<sequence>MRLVESIKKGRRGFTLIELLVVIAIIAVLIGLLLPAVQKVREAAARAKSMNNLKQIGLAVHNYESNYQKLPPLIGGGLNQGANFTWFQGGSVSQSSVLGTTHMFLLPYIEQGNLYKSIYIQANPGSPGFYMATANTPAAYATTIPIYVGPSDPSQSSGKDSFGFAISSYAANAQVFANTGVINNIRGLIDQNNVGPSSNTYDRGLTIAGIQDGSSNTILFAEKYGQCGAGGSRWTGINGGSASTGGTFSPLFAPIIAWGVVNGNPGVTGPPFVYGEMPSYNGGGDPNSLVMFQNQPNPYTSTSACDPYRAGTPYASGITVLMGDGGVRSVRNTVSPYVWWFALDPSDGVTNNLDS</sequence>
<keyword evidence="1" id="KW-1133">Transmembrane helix</keyword>
<evidence type="ECO:0000256" key="1">
    <source>
        <dbReference type="SAM" id="Phobius"/>
    </source>
</evidence>
<dbReference type="Proteomes" id="UP000676194">
    <property type="component" value="Chromosome"/>
</dbReference>
<dbReference type="RefSeq" id="WP_213498258.1">
    <property type="nucleotide sequence ID" value="NZ_CP074694.1"/>
</dbReference>
<feature type="domain" description="DUF1559" evidence="2">
    <location>
        <begin position="38"/>
        <end position="334"/>
    </location>
</feature>
<dbReference type="Pfam" id="PF07596">
    <property type="entry name" value="SBP_bac_10"/>
    <property type="match status" value="1"/>
</dbReference>
<dbReference type="SUPFAM" id="SSF54523">
    <property type="entry name" value="Pili subunits"/>
    <property type="match status" value="1"/>
</dbReference>
<dbReference type="PANTHER" id="PTHR30093:SF2">
    <property type="entry name" value="TYPE II SECRETION SYSTEM PROTEIN H"/>
    <property type="match status" value="1"/>
</dbReference>
<dbReference type="AlphaFoldDB" id="A0A8E6EZ50"/>
<dbReference type="EMBL" id="CP074694">
    <property type="protein sequence ID" value="QVL33368.1"/>
    <property type="molecule type" value="Genomic_DNA"/>
</dbReference>
<dbReference type="Gene3D" id="3.30.700.10">
    <property type="entry name" value="Glycoprotein, Type 4 Pilin"/>
    <property type="match status" value="1"/>
</dbReference>
<protein>
    <submittedName>
        <fullName evidence="3">DUF1559 domain-containing protein</fullName>
    </submittedName>
</protein>
<proteinExistence type="predicted"/>
<dbReference type="InterPro" id="IPR045584">
    <property type="entry name" value="Pilin-like"/>
</dbReference>
<dbReference type="PROSITE" id="PS00409">
    <property type="entry name" value="PROKAR_NTER_METHYL"/>
    <property type="match status" value="1"/>
</dbReference>
<organism evidence="3 4">
    <name type="scientific">Telmatocola sphagniphila</name>
    <dbReference type="NCBI Taxonomy" id="1123043"/>
    <lineage>
        <taxon>Bacteria</taxon>
        <taxon>Pseudomonadati</taxon>
        <taxon>Planctomycetota</taxon>
        <taxon>Planctomycetia</taxon>
        <taxon>Gemmatales</taxon>
        <taxon>Gemmataceae</taxon>
    </lineage>
</organism>
<keyword evidence="1" id="KW-0812">Transmembrane</keyword>
<dbReference type="KEGG" id="tsph:KIH39_05495"/>